<organism evidence="6 7">
    <name type="scientific">Heliobacterium chlorum</name>
    <dbReference type="NCBI Taxonomy" id="2698"/>
    <lineage>
        <taxon>Bacteria</taxon>
        <taxon>Bacillati</taxon>
        <taxon>Bacillota</taxon>
        <taxon>Clostridia</taxon>
        <taxon>Eubacteriales</taxon>
        <taxon>Heliobacteriaceae</taxon>
        <taxon>Heliobacterium</taxon>
    </lineage>
</organism>
<dbReference type="InterPro" id="IPR006963">
    <property type="entry name" value="Mopterin_OxRdtase_4Fe-4S_dom"/>
</dbReference>
<dbReference type="Gene3D" id="2.20.25.90">
    <property type="entry name" value="ADC-like domains"/>
    <property type="match status" value="1"/>
</dbReference>
<sequence>MSTREIITTCTRDCPNACGLIAKVENGRVRSLLGNRAHPISSQGCHKCAKFIERAYSPERVTSPLRREGDRWRRISWDEALDEIAWRMNDIKSRHGAEALLYYRGFAQRTALKLLNERFFNLFGGVTGTRGTLCGGTGQASQNLDFGERISHDPLDHQNSRSMILWGRNPAATNPYLLPIMAWIQKAGGTVILIDPVTSETRKHCDHHIQPAPGTDAFLAMAAAKRILDLGKANRTFLTECSEGFEAFHQILDCFTVDELAARCDVPVDQIELLAQVLIDQFPAAILLGWGLHRWVHAHHGIRAIDGLGAIAGIIGVPGGGISQGFEEYAPYDLSWTGDHLHPNRRRFLMPRIGQEILDAQAPPIEMIFVTAGNPVCMAPNANKVAEAFAKTPFVVVSGHFLDDTAKQAHIFLPSTTFLEEQDIVASYGHNYIGPVNRAIDPLGECKSDFEMFRALASRFPFAKDFDRTPEQWLSLLLAPTLSQGVTMEDLWSGYVRMPGAPLVPYQDRIFPTPSGKFRFMTDFTLPEKHTSPVHSGLPITDSVKESLISAENRDVDSITIYPYHLLSVSPFEWLCSELTPEDQSELTLIRMHPSEASKWGIAESDIVEITSSVGKTKARVHFDERQRRDTIVFPRGKWLQSGSSANVLTLDLVSDVGSGAPYYETRVTVRKLA</sequence>
<gene>
    <name evidence="6" type="ORF">H1S01_11555</name>
</gene>
<proteinExistence type="inferred from homology"/>
<dbReference type="InterPro" id="IPR006656">
    <property type="entry name" value="Mopterin_OxRdtase"/>
</dbReference>
<name>A0ABR7T304_HELCL</name>
<dbReference type="SMART" id="SM00926">
    <property type="entry name" value="Molybdop_Fe4S4"/>
    <property type="match status" value="1"/>
</dbReference>
<keyword evidence="2" id="KW-0479">Metal-binding</keyword>
<protein>
    <submittedName>
        <fullName evidence="6">Molybdopterin-dependent oxidoreductase</fullName>
    </submittedName>
</protein>
<accession>A0ABR7T304</accession>
<evidence type="ECO:0000256" key="1">
    <source>
        <dbReference type="ARBA" id="ARBA00010312"/>
    </source>
</evidence>
<dbReference type="EMBL" id="JACVHF010000011">
    <property type="protein sequence ID" value="MBC9785144.1"/>
    <property type="molecule type" value="Genomic_DNA"/>
</dbReference>
<dbReference type="InterPro" id="IPR006657">
    <property type="entry name" value="MoPterin_dinucl-bd_dom"/>
</dbReference>
<keyword evidence="7" id="KW-1185">Reference proteome</keyword>
<keyword evidence="4" id="KW-0411">Iron-sulfur</keyword>
<reference evidence="6 7" key="1">
    <citation type="submission" date="2020-07" db="EMBL/GenBank/DDBJ databases">
        <title>Draft whole-genome sequence of Heliobacterium chlorum DSM 3682, type strain.</title>
        <authorList>
            <person name="Kyndt J.A."/>
            <person name="Meyer T.E."/>
            <person name="Imhoff J.F."/>
        </authorList>
    </citation>
    <scope>NUCLEOTIDE SEQUENCE [LARGE SCALE GENOMIC DNA]</scope>
    <source>
        <strain evidence="6 7">DSM 3682</strain>
    </source>
</reference>
<dbReference type="PROSITE" id="PS51669">
    <property type="entry name" value="4FE4S_MOW_BIS_MGD"/>
    <property type="match status" value="1"/>
</dbReference>
<dbReference type="Proteomes" id="UP000617402">
    <property type="component" value="Unassembled WGS sequence"/>
</dbReference>
<dbReference type="RefSeq" id="WP_188040643.1">
    <property type="nucleotide sequence ID" value="NZ_JACVHF010000011.1"/>
</dbReference>
<dbReference type="InterPro" id="IPR009010">
    <property type="entry name" value="Asp_de-COase-like_dom_sf"/>
</dbReference>
<evidence type="ECO:0000313" key="6">
    <source>
        <dbReference type="EMBL" id="MBC9785144.1"/>
    </source>
</evidence>
<dbReference type="Pfam" id="PF00384">
    <property type="entry name" value="Molybdopterin"/>
    <property type="match status" value="1"/>
</dbReference>
<evidence type="ECO:0000256" key="4">
    <source>
        <dbReference type="ARBA" id="ARBA00023014"/>
    </source>
</evidence>
<dbReference type="Gene3D" id="3.40.50.740">
    <property type="match status" value="1"/>
</dbReference>
<dbReference type="InterPro" id="IPR050612">
    <property type="entry name" value="Prok_Mopterin_Oxidored"/>
</dbReference>
<dbReference type="CDD" id="cd02775">
    <property type="entry name" value="MopB_CT"/>
    <property type="match status" value="1"/>
</dbReference>
<keyword evidence="3" id="KW-0408">Iron</keyword>
<dbReference type="SUPFAM" id="SSF50692">
    <property type="entry name" value="ADC-like"/>
    <property type="match status" value="1"/>
</dbReference>
<dbReference type="PANTHER" id="PTHR43742:SF6">
    <property type="entry name" value="OXIDOREDUCTASE YYAE-RELATED"/>
    <property type="match status" value="1"/>
</dbReference>
<dbReference type="Gene3D" id="3.40.228.10">
    <property type="entry name" value="Dimethylsulfoxide Reductase, domain 2"/>
    <property type="match status" value="1"/>
</dbReference>
<dbReference type="SUPFAM" id="SSF53706">
    <property type="entry name" value="Formate dehydrogenase/DMSO reductase, domains 1-3"/>
    <property type="match status" value="1"/>
</dbReference>
<feature type="domain" description="4Fe-4S Mo/W bis-MGD-type" evidence="5">
    <location>
        <begin position="3"/>
        <end position="59"/>
    </location>
</feature>
<evidence type="ECO:0000259" key="5">
    <source>
        <dbReference type="PROSITE" id="PS51669"/>
    </source>
</evidence>
<comment type="caution">
    <text evidence="6">The sequence shown here is derived from an EMBL/GenBank/DDBJ whole genome shotgun (WGS) entry which is preliminary data.</text>
</comment>
<evidence type="ECO:0000256" key="2">
    <source>
        <dbReference type="ARBA" id="ARBA00022723"/>
    </source>
</evidence>
<evidence type="ECO:0000256" key="3">
    <source>
        <dbReference type="ARBA" id="ARBA00023004"/>
    </source>
</evidence>
<evidence type="ECO:0000313" key="7">
    <source>
        <dbReference type="Proteomes" id="UP000617402"/>
    </source>
</evidence>
<comment type="similarity">
    <text evidence="1">Belongs to the prokaryotic molybdopterin-containing oxidoreductase family.</text>
</comment>
<dbReference type="Gene3D" id="2.40.40.20">
    <property type="match status" value="1"/>
</dbReference>
<dbReference type="PANTHER" id="PTHR43742">
    <property type="entry name" value="TRIMETHYLAMINE-N-OXIDE REDUCTASE"/>
    <property type="match status" value="1"/>
</dbReference>
<dbReference type="Gene3D" id="3.30.2070.10">
    <property type="entry name" value="Formate dehydrogenase/DMSO reductase"/>
    <property type="match status" value="1"/>
</dbReference>
<dbReference type="Pfam" id="PF01568">
    <property type="entry name" value="Molydop_binding"/>
    <property type="match status" value="1"/>
</dbReference>